<dbReference type="KEGG" id="tng:GSTEN00037953G001"/>
<dbReference type="EMBL" id="CAAE01023859">
    <property type="protein sequence ID" value="CAG14639.1"/>
    <property type="molecule type" value="Genomic_DNA"/>
</dbReference>
<proteinExistence type="predicted"/>
<feature type="non-terminal residue" evidence="2">
    <location>
        <position position="1"/>
    </location>
</feature>
<dbReference type="AlphaFoldDB" id="Q4RAE4"/>
<comment type="caution">
    <text evidence="2">The sequence shown here is derived from an EMBL/GenBank/DDBJ whole genome shotgun (WGS) entry which is preliminary data.</text>
</comment>
<protein>
    <submittedName>
        <fullName evidence="2">(spotted green pufferfish) hypothetical protein</fullName>
    </submittedName>
</protein>
<evidence type="ECO:0000256" key="1">
    <source>
        <dbReference type="SAM" id="MobiDB-lite"/>
    </source>
</evidence>
<organism evidence="2">
    <name type="scientific">Tetraodon nigroviridis</name>
    <name type="common">Spotted green pufferfish</name>
    <name type="synonym">Chelonodon nigroviridis</name>
    <dbReference type="NCBI Taxonomy" id="99883"/>
    <lineage>
        <taxon>Eukaryota</taxon>
        <taxon>Metazoa</taxon>
        <taxon>Chordata</taxon>
        <taxon>Craniata</taxon>
        <taxon>Vertebrata</taxon>
        <taxon>Euteleostomi</taxon>
        <taxon>Actinopterygii</taxon>
        <taxon>Neopterygii</taxon>
        <taxon>Teleostei</taxon>
        <taxon>Neoteleostei</taxon>
        <taxon>Acanthomorphata</taxon>
        <taxon>Eupercaria</taxon>
        <taxon>Tetraodontiformes</taxon>
        <taxon>Tetradontoidea</taxon>
        <taxon>Tetraodontidae</taxon>
        <taxon>Tetraodon</taxon>
    </lineage>
</organism>
<reference evidence="2" key="1">
    <citation type="journal article" date="2004" name="Nature">
        <title>Genome duplication in the teleost fish Tetraodon nigroviridis reveals the early vertebrate proto-karyotype.</title>
        <authorList>
            <person name="Jaillon O."/>
            <person name="Aury J.-M."/>
            <person name="Brunet F."/>
            <person name="Petit J.-L."/>
            <person name="Stange-Thomann N."/>
            <person name="Mauceli E."/>
            <person name="Bouneau L."/>
            <person name="Fischer C."/>
            <person name="Ozouf-Costaz C."/>
            <person name="Bernot A."/>
            <person name="Nicaud S."/>
            <person name="Jaffe D."/>
            <person name="Fisher S."/>
            <person name="Lutfalla G."/>
            <person name="Dossat C."/>
            <person name="Segurens B."/>
            <person name="Dasilva C."/>
            <person name="Salanoubat M."/>
            <person name="Levy M."/>
            <person name="Boudet N."/>
            <person name="Castellano S."/>
            <person name="Anthouard V."/>
            <person name="Jubin C."/>
            <person name="Castelli V."/>
            <person name="Katinka M."/>
            <person name="Vacherie B."/>
            <person name="Biemont C."/>
            <person name="Skalli Z."/>
            <person name="Cattolico L."/>
            <person name="Poulain J."/>
            <person name="De Berardinis V."/>
            <person name="Cruaud C."/>
            <person name="Duprat S."/>
            <person name="Brottier P."/>
            <person name="Coutanceau J.-P."/>
            <person name="Gouzy J."/>
            <person name="Parra G."/>
            <person name="Lardier G."/>
            <person name="Chapple C."/>
            <person name="McKernan K.J."/>
            <person name="McEwan P."/>
            <person name="Bosak S."/>
            <person name="Kellis M."/>
            <person name="Volff J.-N."/>
            <person name="Guigo R."/>
            <person name="Zody M.C."/>
            <person name="Mesirov J."/>
            <person name="Lindblad-Toh K."/>
            <person name="Birren B."/>
            <person name="Nusbaum C."/>
            <person name="Kahn D."/>
            <person name="Robinson-Rechavi M."/>
            <person name="Laudet V."/>
            <person name="Schachter V."/>
            <person name="Quetier F."/>
            <person name="Saurin W."/>
            <person name="Scarpelli C."/>
            <person name="Wincker P."/>
            <person name="Lander E.S."/>
            <person name="Weissenbach J."/>
            <person name="Roest Crollius H."/>
        </authorList>
    </citation>
    <scope>NUCLEOTIDE SEQUENCE [LARGE SCALE GENOMIC DNA]</scope>
</reference>
<feature type="region of interest" description="Disordered" evidence="1">
    <location>
        <begin position="103"/>
        <end position="128"/>
    </location>
</feature>
<feature type="compositionally biased region" description="Low complexity" evidence="1">
    <location>
        <begin position="103"/>
        <end position="120"/>
    </location>
</feature>
<gene>
    <name evidence="2" type="ORF">GSTENG00037953001</name>
</gene>
<accession>Q4RAE4</accession>
<name>Q4RAE4_TETNG</name>
<feature type="region of interest" description="Disordered" evidence="1">
    <location>
        <begin position="1"/>
        <end position="34"/>
    </location>
</feature>
<sequence>GPPRSQPGAPASSAQVRPLFPVKHSHRPGSPELAGSSCNLCTGASTLTWGTTATGPGVPGASPQLLPALPRCDHSQRPGVHGASPQLQQALPARQRSRLGRIGPAAGLLGASPGLRPALPRCDHSSLG</sequence>
<reference evidence="2" key="2">
    <citation type="submission" date="2004-02" db="EMBL/GenBank/DDBJ databases">
        <authorList>
            <consortium name="Genoscope"/>
            <consortium name="Whitehead Institute Centre for Genome Research"/>
        </authorList>
    </citation>
    <scope>NUCLEOTIDE SEQUENCE</scope>
</reference>
<evidence type="ECO:0000313" key="2">
    <source>
        <dbReference type="EMBL" id="CAG14639.1"/>
    </source>
</evidence>